<sequence>MEGATIHWFNLLLETEDDLSWQKLKKALIARYGGRRLENPFEELSTLCQTRSVEEYVEAFEFLSSMAKDIDDELRKDDDDGDRRLRRKGIVERLGQKDWAGSAYKNRSGSNLNTKESNRVSNSERRFNNSDRWKGARGMESDEVIERRAKGLCFKCGGIWHPTTYKCPEKNLRVLILGGGESIDEEGEIITMEAVKSDEEVEEAECKVIDSGASHNFISPKVTAALGLPVTSTAVKSIRLGDGHRVMSQGV</sequence>
<feature type="compositionally biased region" description="Polar residues" evidence="1">
    <location>
        <begin position="105"/>
        <end position="115"/>
    </location>
</feature>
<reference evidence="3 4" key="1">
    <citation type="journal article" date="2014" name="Am. J. Bot.">
        <title>Genome assembly and annotation for red clover (Trifolium pratense; Fabaceae).</title>
        <authorList>
            <person name="Istvanek J."/>
            <person name="Jaros M."/>
            <person name="Krenek A."/>
            <person name="Repkova J."/>
        </authorList>
    </citation>
    <scope>NUCLEOTIDE SEQUENCE [LARGE SCALE GENOMIC DNA]</scope>
    <source>
        <strain evidence="4">cv. Tatra</strain>
        <tissue evidence="3">Young leaves</tissue>
    </source>
</reference>
<name>A0A2K3JM67_TRIPR</name>
<organism evidence="3 4">
    <name type="scientific">Trifolium pratense</name>
    <name type="common">Red clover</name>
    <dbReference type="NCBI Taxonomy" id="57577"/>
    <lineage>
        <taxon>Eukaryota</taxon>
        <taxon>Viridiplantae</taxon>
        <taxon>Streptophyta</taxon>
        <taxon>Embryophyta</taxon>
        <taxon>Tracheophyta</taxon>
        <taxon>Spermatophyta</taxon>
        <taxon>Magnoliopsida</taxon>
        <taxon>eudicotyledons</taxon>
        <taxon>Gunneridae</taxon>
        <taxon>Pentapetalae</taxon>
        <taxon>rosids</taxon>
        <taxon>fabids</taxon>
        <taxon>Fabales</taxon>
        <taxon>Fabaceae</taxon>
        <taxon>Papilionoideae</taxon>
        <taxon>50 kb inversion clade</taxon>
        <taxon>NPAAA clade</taxon>
        <taxon>Hologalegina</taxon>
        <taxon>IRL clade</taxon>
        <taxon>Trifolieae</taxon>
        <taxon>Trifolium</taxon>
    </lineage>
</organism>
<dbReference type="EMBL" id="ASHM01070397">
    <property type="protein sequence ID" value="PNX55132.1"/>
    <property type="molecule type" value="Genomic_DNA"/>
</dbReference>
<dbReference type="AlphaFoldDB" id="A0A2K3JM67"/>
<feature type="region of interest" description="Disordered" evidence="1">
    <location>
        <begin position="105"/>
        <end position="134"/>
    </location>
</feature>
<protein>
    <recommendedName>
        <fullName evidence="2">Retrotransposon gag domain-containing protein</fullName>
    </recommendedName>
</protein>
<evidence type="ECO:0000313" key="3">
    <source>
        <dbReference type="EMBL" id="PNX55132.1"/>
    </source>
</evidence>
<dbReference type="InterPro" id="IPR005162">
    <property type="entry name" value="Retrotrans_gag_dom"/>
</dbReference>
<dbReference type="CDD" id="cd00303">
    <property type="entry name" value="retropepsin_like"/>
    <property type="match status" value="1"/>
</dbReference>
<evidence type="ECO:0000313" key="4">
    <source>
        <dbReference type="Proteomes" id="UP000236291"/>
    </source>
</evidence>
<evidence type="ECO:0000259" key="2">
    <source>
        <dbReference type="Pfam" id="PF03732"/>
    </source>
</evidence>
<gene>
    <name evidence="3" type="ORF">L195_g048758</name>
</gene>
<dbReference type="Pfam" id="PF03732">
    <property type="entry name" value="Retrotrans_gag"/>
    <property type="match status" value="1"/>
</dbReference>
<evidence type="ECO:0000256" key="1">
    <source>
        <dbReference type="SAM" id="MobiDB-lite"/>
    </source>
</evidence>
<proteinExistence type="predicted"/>
<dbReference type="Proteomes" id="UP000236291">
    <property type="component" value="Unassembled WGS sequence"/>
</dbReference>
<reference evidence="3 4" key="2">
    <citation type="journal article" date="2017" name="Front. Plant Sci.">
        <title>Gene Classification and Mining of Molecular Markers Useful in Red Clover (Trifolium pratense) Breeding.</title>
        <authorList>
            <person name="Istvanek J."/>
            <person name="Dluhosova J."/>
            <person name="Dluhos P."/>
            <person name="Patkova L."/>
            <person name="Nedelnik J."/>
            <person name="Repkova J."/>
        </authorList>
    </citation>
    <scope>NUCLEOTIDE SEQUENCE [LARGE SCALE GENOMIC DNA]</scope>
    <source>
        <strain evidence="4">cv. Tatra</strain>
        <tissue evidence="3">Young leaves</tissue>
    </source>
</reference>
<feature type="compositionally biased region" description="Basic and acidic residues" evidence="1">
    <location>
        <begin position="116"/>
        <end position="134"/>
    </location>
</feature>
<accession>A0A2K3JM67</accession>
<comment type="caution">
    <text evidence="3">The sequence shown here is derived from an EMBL/GenBank/DDBJ whole genome shotgun (WGS) entry which is preliminary data.</text>
</comment>
<feature type="domain" description="Retrotransposon gag" evidence="2">
    <location>
        <begin position="2"/>
        <end position="71"/>
    </location>
</feature>